<keyword evidence="2" id="KW-0858">Xylan degradation</keyword>
<dbReference type="EC" id="3.2.1.8" evidence="2"/>
<keyword evidence="2" id="KW-0378">Hydrolase</keyword>
<keyword evidence="2" id="KW-0326">Glycosidase</keyword>
<dbReference type="AlphaFoldDB" id="A0A2P4UL87"/>
<keyword evidence="1" id="KW-0472">Membrane</keyword>
<keyword evidence="3" id="KW-1185">Reference proteome</keyword>
<dbReference type="InterPro" id="IPR050583">
    <property type="entry name" value="Mycobacterial_A85_antigen"/>
</dbReference>
<evidence type="ECO:0000313" key="2">
    <source>
        <dbReference type="EMBL" id="POM25816.1"/>
    </source>
</evidence>
<dbReference type="GO" id="GO:0016747">
    <property type="term" value="F:acyltransferase activity, transferring groups other than amino-acyl groups"/>
    <property type="evidence" value="ECO:0007669"/>
    <property type="project" value="TreeGrafter"/>
</dbReference>
<evidence type="ECO:0000256" key="1">
    <source>
        <dbReference type="SAM" id="Phobius"/>
    </source>
</evidence>
<keyword evidence="1" id="KW-1133">Transmembrane helix</keyword>
<dbReference type="Gene3D" id="3.40.50.1820">
    <property type="entry name" value="alpha/beta hydrolase"/>
    <property type="match status" value="1"/>
</dbReference>
<feature type="transmembrane region" description="Helical" evidence="1">
    <location>
        <begin position="37"/>
        <end position="56"/>
    </location>
</feature>
<dbReference type="Pfam" id="PF00756">
    <property type="entry name" value="Esterase"/>
    <property type="match status" value="1"/>
</dbReference>
<dbReference type="Proteomes" id="UP000242367">
    <property type="component" value="Unassembled WGS sequence"/>
</dbReference>
<evidence type="ECO:0000313" key="3">
    <source>
        <dbReference type="Proteomes" id="UP000242367"/>
    </source>
</evidence>
<dbReference type="InterPro" id="IPR029058">
    <property type="entry name" value="AB_hydrolase_fold"/>
</dbReference>
<keyword evidence="2" id="KW-0624">Polysaccharide degradation</keyword>
<protein>
    <submittedName>
        <fullName evidence="2">Endo-1,4-beta-xylanase Z</fullName>
        <ecNumber evidence="2">3.2.1.8</ecNumber>
    </submittedName>
</protein>
<keyword evidence="2" id="KW-0119">Carbohydrate metabolism</keyword>
<name>A0A2P4UL87_9ACTN</name>
<dbReference type="RefSeq" id="WP_103560875.1">
    <property type="nucleotide sequence ID" value="NZ_MTBP01000001.1"/>
</dbReference>
<dbReference type="SUPFAM" id="SSF53474">
    <property type="entry name" value="alpha/beta-Hydrolases"/>
    <property type="match status" value="1"/>
</dbReference>
<dbReference type="PANTHER" id="PTHR48098:SF1">
    <property type="entry name" value="DIACYLGLYCEROL ACYLTRANSFERASE_MYCOLYLTRANSFERASE AG85A"/>
    <property type="match status" value="1"/>
</dbReference>
<feature type="transmembrane region" description="Helical" evidence="1">
    <location>
        <begin position="6"/>
        <end position="25"/>
    </location>
</feature>
<gene>
    <name evidence="2" type="primary">xynZ</name>
    <name evidence="2" type="ORF">BTM25_01990</name>
</gene>
<organism evidence="2 3">
    <name type="scientific">Actinomadura rubteroloni</name>
    <dbReference type="NCBI Taxonomy" id="1926885"/>
    <lineage>
        <taxon>Bacteria</taxon>
        <taxon>Bacillati</taxon>
        <taxon>Actinomycetota</taxon>
        <taxon>Actinomycetes</taxon>
        <taxon>Streptosporangiales</taxon>
        <taxon>Thermomonosporaceae</taxon>
        <taxon>Actinomadura</taxon>
    </lineage>
</organism>
<keyword evidence="1" id="KW-0812">Transmembrane</keyword>
<accession>A0A2P4UL87</accession>
<reference evidence="2 3" key="1">
    <citation type="journal article" date="2017" name="Chemistry">
        <title>Isolation, Biosynthesis and Chemical Modifications of Rubterolones A-F: Rare Tropolone Alkaloids from Actinomadura sp. 5-2.</title>
        <authorList>
            <person name="Guo H."/>
            <person name="Benndorf R."/>
            <person name="Leichnitz D."/>
            <person name="Klassen J.L."/>
            <person name="Vollmers J."/>
            <person name="Gorls H."/>
            <person name="Steinacker M."/>
            <person name="Weigel C."/>
            <person name="Dahse H.M."/>
            <person name="Kaster A.K."/>
            <person name="de Beer Z.W."/>
            <person name="Poulsen M."/>
            <person name="Beemelmanns C."/>
        </authorList>
    </citation>
    <scope>NUCLEOTIDE SEQUENCE [LARGE SCALE GENOMIC DNA]</scope>
    <source>
        <strain evidence="2 3">5-2</strain>
    </source>
</reference>
<dbReference type="GO" id="GO:0045493">
    <property type="term" value="P:xylan catabolic process"/>
    <property type="evidence" value="ECO:0007669"/>
    <property type="project" value="UniProtKB-KW"/>
</dbReference>
<proteinExistence type="predicted"/>
<dbReference type="GO" id="GO:0031176">
    <property type="term" value="F:endo-1,4-beta-xylanase activity"/>
    <property type="evidence" value="ECO:0007669"/>
    <property type="project" value="UniProtKB-EC"/>
</dbReference>
<dbReference type="InterPro" id="IPR000801">
    <property type="entry name" value="Esterase-like"/>
</dbReference>
<comment type="caution">
    <text evidence="2">The sequence shown here is derived from an EMBL/GenBank/DDBJ whole genome shotgun (WGS) entry which is preliminary data.</text>
</comment>
<dbReference type="EMBL" id="MTBP01000001">
    <property type="protein sequence ID" value="POM25816.1"/>
    <property type="molecule type" value="Genomic_DNA"/>
</dbReference>
<sequence length="375" mass="39493">MFGPQGVVVLVLLVLAFAGLAWVLARRGPLALRVPAGALAFVVAAVFGMATVNRYYDYYETWGDLFGDLSGASDGVQALPPAAGRALATGGRRADRGMLADIALPGARSRIARDGLVYLPPQYFQPAYARARFPVLELLHGSPGQPSDWLTGLRVENAFRRVLHDRAARPAILVMPDINGAQAGRTGSQCLDQPGGPRDDTYLSADVPADVAARFRVRPGRSFGVAGFSEGGFCAADLALRHPGLFAAAGSMSGYFQPLPEHGADPFRGNAAARLANDPLWLASRPARHLPAFWLMAGGADRGDVESAGIFRSVLAAHGAHVPLVTIPHARHTFAAWKPALPRLLTWITGRLPPVAPCPGTGVPGHGAAVTCRGT</sequence>
<dbReference type="PANTHER" id="PTHR48098">
    <property type="entry name" value="ENTEROCHELIN ESTERASE-RELATED"/>
    <property type="match status" value="1"/>
</dbReference>